<feature type="domain" description="UBA" evidence="1">
    <location>
        <begin position="184"/>
        <end position="225"/>
    </location>
</feature>
<dbReference type="SMART" id="SM00165">
    <property type="entry name" value="UBA"/>
    <property type="match status" value="2"/>
</dbReference>
<evidence type="ECO:0000313" key="3">
    <source>
        <dbReference type="Proteomes" id="UP001211907"/>
    </source>
</evidence>
<sequence>MGAIGNRRANARFLALGGTPPEPTAKDLESHFFSASFGEVQDKARCNDKEMLKFITRKYKGKVFMRENDRRDFEREQLQRQTQVGQYQNQQQAVQKNGSSINPNSPISLEPDDHITFSGQLKLLAGMGFTDVTKCLVALKRGKGNIDAAVGLLVHGKNLDPAPQQSLVSKSLPVFSSNNTSMKQSLEHALAFLYGMGFTDRDTNIAALKKADANVDCAVSILMDQAYLNFAPKSVAVVENEDLMSLNNLMPMTQPASLRFQNNQQSSASPFNVFSSQSQPIQADQQQLIQGVQQSQVLPFDKAQLQQLQHQQPTLQKFPPFNTTQQLQPYQQSSLQQFQRFYALAQQVKLSLQQQQFSSVQQAWPPQPSQVQSQQQNTFISSAEQIQLKPNYSPQISPGLYSTHSPIFQPQSQQRQQQTLNFSGDSAQQIDPFAALLKDSNMMPAQQMPAQQFQGFGLQQLQHQQQLTLGMTATKNPVIDNSNYSATPAFAVFNQQQIPRVNGNYGQQLPQSIENSQRNQIEIIDQQRQLLGNFQ</sequence>
<dbReference type="AlphaFoldDB" id="A0AAD5T7A2"/>
<dbReference type="InterPro" id="IPR015940">
    <property type="entry name" value="UBA"/>
</dbReference>
<dbReference type="Gene3D" id="1.10.8.10">
    <property type="entry name" value="DNA helicase RuvA subunit, C-terminal domain"/>
    <property type="match status" value="2"/>
</dbReference>
<dbReference type="InterPro" id="IPR009060">
    <property type="entry name" value="UBA-like_sf"/>
</dbReference>
<dbReference type="EMBL" id="JADGJH010000152">
    <property type="protein sequence ID" value="KAJ3135945.1"/>
    <property type="molecule type" value="Genomic_DNA"/>
</dbReference>
<protein>
    <recommendedName>
        <fullName evidence="1">UBA domain-containing protein</fullName>
    </recommendedName>
</protein>
<dbReference type="Proteomes" id="UP001211907">
    <property type="component" value="Unassembled WGS sequence"/>
</dbReference>
<reference evidence="2" key="1">
    <citation type="submission" date="2020-05" db="EMBL/GenBank/DDBJ databases">
        <title>Phylogenomic resolution of chytrid fungi.</title>
        <authorList>
            <person name="Stajich J.E."/>
            <person name="Amses K."/>
            <person name="Simmons R."/>
            <person name="Seto K."/>
            <person name="Myers J."/>
            <person name="Bonds A."/>
            <person name="Quandt C.A."/>
            <person name="Barry K."/>
            <person name="Liu P."/>
            <person name="Grigoriev I."/>
            <person name="Longcore J.E."/>
            <person name="James T.Y."/>
        </authorList>
    </citation>
    <scope>NUCLEOTIDE SEQUENCE</scope>
    <source>
        <strain evidence="2">JEL0513</strain>
    </source>
</reference>
<organism evidence="2 3">
    <name type="scientific">Physocladia obscura</name>
    <dbReference type="NCBI Taxonomy" id="109957"/>
    <lineage>
        <taxon>Eukaryota</taxon>
        <taxon>Fungi</taxon>
        <taxon>Fungi incertae sedis</taxon>
        <taxon>Chytridiomycota</taxon>
        <taxon>Chytridiomycota incertae sedis</taxon>
        <taxon>Chytridiomycetes</taxon>
        <taxon>Chytridiales</taxon>
        <taxon>Chytriomycetaceae</taxon>
        <taxon>Physocladia</taxon>
    </lineage>
</organism>
<comment type="caution">
    <text evidence="2">The sequence shown here is derived from an EMBL/GenBank/DDBJ whole genome shotgun (WGS) entry which is preliminary data.</text>
</comment>
<dbReference type="SUPFAM" id="SSF46934">
    <property type="entry name" value="UBA-like"/>
    <property type="match status" value="2"/>
</dbReference>
<evidence type="ECO:0000313" key="2">
    <source>
        <dbReference type="EMBL" id="KAJ3135945.1"/>
    </source>
</evidence>
<feature type="domain" description="UBA" evidence="1">
    <location>
        <begin position="110"/>
        <end position="156"/>
    </location>
</feature>
<accession>A0AAD5T7A2</accession>
<name>A0AAD5T7A2_9FUNG</name>
<evidence type="ECO:0000259" key="1">
    <source>
        <dbReference type="PROSITE" id="PS50030"/>
    </source>
</evidence>
<feature type="non-terminal residue" evidence="2">
    <location>
        <position position="535"/>
    </location>
</feature>
<proteinExistence type="predicted"/>
<dbReference type="PROSITE" id="PS50030">
    <property type="entry name" value="UBA"/>
    <property type="match status" value="2"/>
</dbReference>
<gene>
    <name evidence="2" type="ORF">HK100_002258</name>
</gene>
<keyword evidence="3" id="KW-1185">Reference proteome</keyword>